<feature type="signal peptide" evidence="2">
    <location>
        <begin position="1"/>
        <end position="29"/>
    </location>
</feature>
<dbReference type="EMBL" id="JADAKE010000017">
    <property type="protein sequence ID" value="MBF8808406.1"/>
    <property type="molecule type" value="Genomic_DNA"/>
</dbReference>
<feature type="chain" id="PRO_5037434674" evidence="2">
    <location>
        <begin position="30"/>
        <end position="80"/>
    </location>
</feature>
<organism evidence="3 4">
    <name type="scientific">Enterococcus lacertideformus</name>
    <dbReference type="NCBI Taxonomy" id="2771493"/>
    <lineage>
        <taxon>Bacteria</taxon>
        <taxon>Bacillati</taxon>
        <taxon>Bacillota</taxon>
        <taxon>Bacilli</taxon>
        <taxon>Lactobacillales</taxon>
        <taxon>Enterococcaceae</taxon>
        <taxon>Enterococcus</taxon>
    </lineage>
</organism>
<keyword evidence="4" id="KW-1185">Reference proteome</keyword>
<protein>
    <submittedName>
        <fullName evidence="3">Uncharacterized protein</fullName>
    </submittedName>
</protein>
<gene>
    <name evidence="3" type="ORF">IC227_09040</name>
</gene>
<evidence type="ECO:0000313" key="4">
    <source>
        <dbReference type="Proteomes" id="UP000637757"/>
    </source>
</evidence>
<sequence length="80" mass="8519">MKKKVNLIAHALFVFMTVSGTCTPLIANAEQLVSSEETRVGSLVGTSENLNDTQSASAFEASNATTPTVQDTMEQNDVVK</sequence>
<evidence type="ECO:0000256" key="2">
    <source>
        <dbReference type="SAM" id="SignalP"/>
    </source>
</evidence>
<evidence type="ECO:0000313" key="3">
    <source>
        <dbReference type="EMBL" id="MBF8808406.1"/>
    </source>
</evidence>
<accession>A0A931AV66</accession>
<dbReference type="AlphaFoldDB" id="A0A931AV66"/>
<feature type="region of interest" description="Disordered" evidence="1">
    <location>
        <begin position="46"/>
        <end position="80"/>
    </location>
</feature>
<dbReference type="Proteomes" id="UP000637757">
    <property type="component" value="Unassembled WGS sequence"/>
</dbReference>
<name>A0A931AV66_9ENTE</name>
<comment type="caution">
    <text evidence="3">The sequence shown here is derived from an EMBL/GenBank/DDBJ whole genome shotgun (WGS) entry which is preliminary data.</text>
</comment>
<reference evidence="3" key="1">
    <citation type="submission" date="2020-09" db="EMBL/GenBank/DDBJ databases">
        <title>Genomic insights into the novelty and pathogenicity of a unique biofilm-forming Enterococcus sp. bacteria (Enterococcus lacertideformus) identified in reptiles.</title>
        <authorList>
            <person name="Agius J.E."/>
            <person name="Phalen D.N."/>
            <person name="Rose K."/>
            <person name="Eden J.-S."/>
        </authorList>
    </citation>
    <scope>NUCLEOTIDE SEQUENCE</scope>
    <source>
        <strain evidence="3">PHRS 0518</strain>
    </source>
</reference>
<keyword evidence="2" id="KW-0732">Signal</keyword>
<evidence type="ECO:0000256" key="1">
    <source>
        <dbReference type="SAM" id="MobiDB-lite"/>
    </source>
</evidence>
<proteinExistence type="predicted"/>